<comment type="cofactor">
    <cofactor evidence="1">
        <name>[4Fe-4S] cluster</name>
        <dbReference type="ChEBI" id="CHEBI:49883"/>
    </cofactor>
</comment>
<comment type="caution">
    <text evidence="6">The sequence shown here is derived from an EMBL/GenBank/DDBJ whole genome shotgun (WGS) entry which is preliminary data.</text>
</comment>
<evidence type="ECO:0000313" key="6">
    <source>
        <dbReference type="EMBL" id="OYD14502.1"/>
    </source>
</evidence>
<accession>A0A235BQM5</accession>
<reference evidence="6 7" key="1">
    <citation type="submission" date="2017-07" db="EMBL/GenBank/DDBJ databases">
        <title>Recovery of genomes from metagenomes via a dereplication, aggregation, and scoring strategy.</title>
        <authorList>
            <person name="Sieber C.M."/>
            <person name="Probst A.J."/>
            <person name="Sharrar A."/>
            <person name="Thomas B.C."/>
            <person name="Hess M."/>
            <person name="Tringe S.G."/>
            <person name="Banfield J.F."/>
        </authorList>
    </citation>
    <scope>NUCLEOTIDE SEQUENCE [LARGE SCALE GENOMIC DNA]</scope>
    <source>
        <strain evidence="6">JGI_Cruoil_03_51_56</strain>
    </source>
</reference>
<evidence type="ECO:0000256" key="2">
    <source>
        <dbReference type="ARBA" id="ARBA00022691"/>
    </source>
</evidence>
<evidence type="ECO:0008006" key="8">
    <source>
        <dbReference type="Google" id="ProtNLM"/>
    </source>
</evidence>
<keyword evidence="3" id="KW-0479">Metal-binding</keyword>
<name>A0A235BQM5_UNCW3</name>
<gene>
    <name evidence="6" type="ORF">CH330_08450</name>
</gene>
<dbReference type="AlphaFoldDB" id="A0A235BQM5"/>
<dbReference type="SUPFAM" id="SSF102114">
    <property type="entry name" value="Radical SAM enzymes"/>
    <property type="match status" value="1"/>
</dbReference>
<dbReference type="Proteomes" id="UP000215559">
    <property type="component" value="Unassembled WGS sequence"/>
</dbReference>
<keyword evidence="5" id="KW-0411">Iron-sulfur</keyword>
<evidence type="ECO:0000256" key="5">
    <source>
        <dbReference type="ARBA" id="ARBA00023014"/>
    </source>
</evidence>
<sequence>MKLGRYHRNRGDRVKLVRGLNGAGYDPDIIYVTSLFTYAWQPVHEVIRYYLARYPKAKLTVGGIYATLCTDHLREEFGYRIRIQKGVVPELDDLRPDYSLVPDWNASIVFASRGCIRKCPFCSVPMLEPEFTARKTIRRLIHPRHKRIIFWDNNILASPHWRDIFAQLAEFGKPVDFNQGLDARLLTEEMVEIMRKFPVPNVRLAYDTDGIREPLKKAIDLLRAYHYDGRRIIVYCLYNHSDHPDTFFHRVRDLIDRGVVAYPMRYEPLKPRPKNTYISRHWTAEQLEMVAQARRVIGYGGAFPPYEGLRKKFDRAKDFEKAFRLRPRKK</sequence>
<protein>
    <recommendedName>
        <fullName evidence="8">Elp3/MiaA/NifB-like radical SAM core domain-containing protein</fullName>
    </recommendedName>
</protein>
<keyword evidence="4" id="KW-0408">Iron</keyword>
<dbReference type="GO" id="GO:0046872">
    <property type="term" value="F:metal ion binding"/>
    <property type="evidence" value="ECO:0007669"/>
    <property type="project" value="UniProtKB-KW"/>
</dbReference>
<dbReference type="PANTHER" id="PTHR43409">
    <property type="entry name" value="ANAEROBIC MAGNESIUM-PROTOPORPHYRIN IX MONOMETHYL ESTER CYCLASE-RELATED"/>
    <property type="match status" value="1"/>
</dbReference>
<evidence type="ECO:0000256" key="4">
    <source>
        <dbReference type="ARBA" id="ARBA00023004"/>
    </source>
</evidence>
<dbReference type="InterPro" id="IPR058240">
    <property type="entry name" value="rSAM_sf"/>
</dbReference>
<evidence type="ECO:0000256" key="3">
    <source>
        <dbReference type="ARBA" id="ARBA00022723"/>
    </source>
</evidence>
<proteinExistence type="predicted"/>
<evidence type="ECO:0000313" key="7">
    <source>
        <dbReference type="Proteomes" id="UP000215559"/>
    </source>
</evidence>
<organism evidence="6 7">
    <name type="scientific">candidate division WOR-3 bacterium JGI_Cruoil_03_51_56</name>
    <dbReference type="NCBI Taxonomy" id="1973747"/>
    <lineage>
        <taxon>Bacteria</taxon>
        <taxon>Bacteria division WOR-3</taxon>
    </lineage>
</organism>
<dbReference type="InterPro" id="IPR051198">
    <property type="entry name" value="BchE-like"/>
</dbReference>
<dbReference type="EMBL" id="NOZP01000154">
    <property type="protein sequence ID" value="OYD14502.1"/>
    <property type="molecule type" value="Genomic_DNA"/>
</dbReference>
<keyword evidence="2" id="KW-0949">S-adenosyl-L-methionine</keyword>
<dbReference type="GO" id="GO:0051536">
    <property type="term" value="F:iron-sulfur cluster binding"/>
    <property type="evidence" value="ECO:0007669"/>
    <property type="project" value="UniProtKB-KW"/>
</dbReference>
<evidence type="ECO:0000256" key="1">
    <source>
        <dbReference type="ARBA" id="ARBA00001966"/>
    </source>
</evidence>